<dbReference type="PROSITE" id="PS50851">
    <property type="entry name" value="CHEW"/>
    <property type="match status" value="1"/>
</dbReference>
<dbReference type="AlphaFoldDB" id="A0A410JXE0"/>
<evidence type="ECO:0000313" key="2">
    <source>
        <dbReference type="EMBL" id="QAR32718.1"/>
    </source>
</evidence>
<dbReference type="SUPFAM" id="SSF50341">
    <property type="entry name" value="CheW-like"/>
    <property type="match status" value="1"/>
</dbReference>
<evidence type="ECO:0000313" key="3">
    <source>
        <dbReference type="Proteomes" id="UP000287502"/>
    </source>
</evidence>
<organism evidence="2 3">
    <name type="scientific">Geovibrio thiophilus</name>
    <dbReference type="NCBI Taxonomy" id="139438"/>
    <lineage>
        <taxon>Bacteria</taxon>
        <taxon>Pseudomonadati</taxon>
        <taxon>Deferribacterota</taxon>
        <taxon>Deferribacteres</taxon>
        <taxon>Deferribacterales</taxon>
        <taxon>Geovibrionaceae</taxon>
        <taxon>Geovibrio</taxon>
    </lineage>
</organism>
<dbReference type="InterPro" id="IPR036061">
    <property type="entry name" value="CheW-like_dom_sf"/>
</dbReference>
<dbReference type="Gene3D" id="2.40.50.180">
    <property type="entry name" value="CheA-289, Domain 4"/>
    <property type="match status" value="1"/>
</dbReference>
<feature type="domain" description="CheW-like" evidence="1">
    <location>
        <begin position="721"/>
        <end position="864"/>
    </location>
</feature>
<dbReference type="SMART" id="SM00260">
    <property type="entry name" value="CheW"/>
    <property type="match status" value="1"/>
</dbReference>
<keyword evidence="3" id="KW-1185">Reference proteome</keyword>
<dbReference type="InterPro" id="IPR039315">
    <property type="entry name" value="CheW"/>
</dbReference>
<gene>
    <name evidence="2" type="ORF">EP073_04650</name>
</gene>
<dbReference type="Proteomes" id="UP000287502">
    <property type="component" value="Chromosome"/>
</dbReference>
<dbReference type="GO" id="GO:0006935">
    <property type="term" value="P:chemotaxis"/>
    <property type="evidence" value="ECO:0007669"/>
    <property type="project" value="InterPro"/>
</dbReference>
<dbReference type="OrthoDB" id="9814866at2"/>
<dbReference type="Gene3D" id="3.30.450.20">
    <property type="entry name" value="PAS domain"/>
    <property type="match status" value="1"/>
</dbReference>
<dbReference type="PANTHER" id="PTHR22617:SF23">
    <property type="entry name" value="CHEMOTAXIS PROTEIN CHEW"/>
    <property type="match status" value="1"/>
</dbReference>
<reference evidence="2 3" key="1">
    <citation type="submission" date="2019-01" db="EMBL/GenBank/DDBJ databases">
        <title>Geovibrio thiophilus DSM 11263, complete genome.</title>
        <authorList>
            <person name="Spring S."/>
            <person name="Bunk B."/>
            <person name="Sproer C."/>
        </authorList>
    </citation>
    <scope>NUCLEOTIDE SEQUENCE [LARGE SCALE GENOMIC DNA]</scope>
    <source>
        <strain evidence="2 3">DSM 11263</strain>
    </source>
</reference>
<dbReference type="PANTHER" id="PTHR22617">
    <property type="entry name" value="CHEMOTAXIS SENSOR HISTIDINE KINASE-RELATED"/>
    <property type="match status" value="1"/>
</dbReference>
<proteinExistence type="predicted"/>
<dbReference type="InterPro" id="IPR002545">
    <property type="entry name" value="CheW-lke_dom"/>
</dbReference>
<dbReference type="Pfam" id="PF01584">
    <property type="entry name" value="CheW"/>
    <property type="match status" value="1"/>
</dbReference>
<evidence type="ECO:0000259" key="1">
    <source>
        <dbReference type="PROSITE" id="PS50851"/>
    </source>
</evidence>
<dbReference type="RefSeq" id="WP_128466005.1">
    <property type="nucleotide sequence ID" value="NZ_CP035108.1"/>
</dbReference>
<name>A0A410JXE0_9BACT</name>
<dbReference type="GO" id="GO:0005829">
    <property type="term" value="C:cytosol"/>
    <property type="evidence" value="ECO:0007669"/>
    <property type="project" value="TreeGrafter"/>
</dbReference>
<dbReference type="GO" id="GO:0007165">
    <property type="term" value="P:signal transduction"/>
    <property type="evidence" value="ECO:0007669"/>
    <property type="project" value="InterPro"/>
</dbReference>
<dbReference type="EMBL" id="CP035108">
    <property type="protein sequence ID" value="QAR32718.1"/>
    <property type="molecule type" value="Genomic_DNA"/>
</dbReference>
<dbReference type="KEGG" id="gtl:EP073_04650"/>
<dbReference type="Gene3D" id="2.30.30.40">
    <property type="entry name" value="SH3 Domains"/>
    <property type="match status" value="1"/>
</dbReference>
<accession>A0A410JXE0</accession>
<sequence>MSVQDTVTYKDVVIPKELMGLISYMAGVEEYREELRTLGGQWDLLSILGKISGTGTDMTGTREGFRHLTCELLSQLGLELLDKTVQEIGSKAQVAVDILIRNLFERTADIGFLATDDDIREYIIRTEELRKLPTGDEEQINRTRIKEEMTARIQERFAEYVSKYSVYFNIVLLDTDGQVIVQLDKNNKITKSADPLIKEALTTKDEFVEVFRHSDILPAHEKSLIYAYRVTDGANLRYLGVLCLCFKFQDEMKEIFRKLKTGDEWSVISILDSEGKVIASSDHYQLPIGAPVEMVSEDSYGIIKFAGRKYIAKTCPTKGYQGFFGLGWYGHVMMPIENAFSSANGKRESIDRRIMEAVMSDPRLFSEELRSIPVQADKIQGELERTVWNGNVKGNDPRSKILLWSVSDAGARTKSVFEKSIGNLHETVVDSILGNVWFWAALAVDIMDRNLYERANDCRWWALTSAFRRILSAAPSPSTEDRARIATILSYINGLYTVYSNLFVYDGTGKIIAVSNQADEYLVGTVLTKEWARQTLALKESQKYIVSPFAVSELYSNRHTYIYGAAVLAPENGRKTVGGIGIVFDSEPQFRGMLNDSLPRDEKGRIPDGCFGVFADRQRMIISSTDTELKPGGIINLEKDLFSMPAGEGTSKIVEYNGYYYAVGAHTSSGYREYKTKDGYMNDVVGLVFMPLAKISETSAVKVRRRDMNIQVSSDKTGTDCLEAATFFIGTKWLGIDVKHVVEAIDPDGLTHVPGNRRFVKGRIIYQDVPLLVVDIRSLLELPEKEMDSETQIIILTTGKDRFGLVVDALGEIPEVPNSRVDRSEHILENSKYTECIVKPDPKSGHKEMLLVLKPDGIIAALRDML</sequence>
<protein>
    <submittedName>
        <fullName evidence="2">Chemotaxis protein CheW</fullName>
    </submittedName>
</protein>